<feature type="transmembrane region" description="Helical" evidence="1">
    <location>
        <begin position="530"/>
        <end position="551"/>
    </location>
</feature>
<feature type="transmembrane region" description="Helical" evidence="1">
    <location>
        <begin position="453"/>
        <end position="478"/>
    </location>
</feature>
<evidence type="ECO:0000313" key="3">
    <source>
        <dbReference type="EMBL" id="KAK8840477.1"/>
    </source>
</evidence>
<organism evidence="3 4">
    <name type="scientific">Tritrichomonas musculus</name>
    <dbReference type="NCBI Taxonomy" id="1915356"/>
    <lineage>
        <taxon>Eukaryota</taxon>
        <taxon>Metamonada</taxon>
        <taxon>Parabasalia</taxon>
        <taxon>Tritrichomonadida</taxon>
        <taxon>Tritrichomonadidae</taxon>
        <taxon>Tritrichomonas</taxon>
    </lineage>
</organism>
<dbReference type="EMBL" id="JAPFFF010000045">
    <property type="protein sequence ID" value="KAK8840477.1"/>
    <property type="molecule type" value="Genomic_DNA"/>
</dbReference>
<evidence type="ECO:0000313" key="4">
    <source>
        <dbReference type="Proteomes" id="UP001470230"/>
    </source>
</evidence>
<comment type="caution">
    <text evidence="3">The sequence shown here is derived from an EMBL/GenBank/DDBJ whole genome shotgun (WGS) entry which is preliminary data.</text>
</comment>
<dbReference type="PANTHER" id="PTHR14795">
    <property type="entry name" value="HELICASE RELATED"/>
    <property type="match status" value="1"/>
</dbReference>
<name>A0ABR2H3Z0_9EUKA</name>
<dbReference type="Pfam" id="PF00149">
    <property type="entry name" value="Metallophos"/>
    <property type="match status" value="1"/>
</dbReference>
<keyword evidence="1" id="KW-0472">Membrane</keyword>
<feature type="transmembrane region" description="Helical" evidence="1">
    <location>
        <begin position="663"/>
        <end position="685"/>
    </location>
</feature>
<dbReference type="Gene3D" id="3.60.21.10">
    <property type="match status" value="1"/>
</dbReference>
<feature type="transmembrane region" description="Helical" evidence="1">
    <location>
        <begin position="596"/>
        <end position="619"/>
    </location>
</feature>
<dbReference type="SUPFAM" id="SSF56300">
    <property type="entry name" value="Metallo-dependent phosphatases"/>
    <property type="match status" value="1"/>
</dbReference>
<proteinExistence type="predicted"/>
<feature type="transmembrane region" description="Helical" evidence="1">
    <location>
        <begin position="12"/>
        <end position="29"/>
    </location>
</feature>
<keyword evidence="1" id="KW-1133">Transmembrane helix</keyword>
<dbReference type="InterPro" id="IPR029052">
    <property type="entry name" value="Metallo-depent_PP-like"/>
</dbReference>
<feature type="domain" description="Calcineurin-like phosphoesterase" evidence="2">
    <location>
        <begin position="61"/>
        <end position="284"/>
    </location>
</feature>
<feature type="transmembrane region" description="Helical" evidence="1">
    <location>
        <begin position="557"/>
        <end position="575"/>
    </location>
</feature>
<keyword evidence="1 3" id="KW-0812">Transmembrane</keyword>
<feature type="transmembrane region" description="Helical" evidence="1">
    <location>
        <begin position="631"/>
        <end position="651"/>
    </location>
</feature>
<gene>
    <name evidence="3" type="ORF">M9Y10_030682</name>
</gene>
<sequence length="692" mass="80199">MNNEASFRVIPYFISQYLLFLALVISFTFPDKSTSRHIAEKRYCSPSTGEEWQPNYDPDYFYHITDVHITHYVKSSLDNFEKSLKNGVAYKAKAVLITGDLVDNYYIPYFPSEVLETKQIREDWVEYSKMAKKYLKYFNKIIESFGNHDIPRILSKKADNFFYKNYSMISQSHHNFIWPNETYDVFTDKVGNFTFAVLNPIFFPIPPLPFDYYVHAPSEYIDKVESIIDSIPNNETVILATHFQGPVWSEWYVPFEKSTATNRFFNSILQKKKVKILITGHNHGAGRMVMHYNDSVEVCASDLRFNLKSGLVTNDNDNVVYHWFSIDSPTQSFVTFPAPVEQTTSRTVCSVKKIRVISFRFNLTELDFLNRINNMYVMVDGCEVKLEPVRKLAGNEDCWLLEGEMDIISNGRHHLKLIGEEEEEFEFLFGPSAKINSTKELLYDDMMWTHRQWVGLIILIASFLFATFPVTCCCNRFFNGYWQWTNKIDNSGHKESLSKEPDHNNDLKYWLVSIFTGPLGIRSRLLKLPLFLRVLLFISVVASLFLPVFTFDVGGHYGYMFIFGYFLGQGSGVSMDRGGKYISRVYGAFELRYEEWCPFLGFYYFSTAVVPVILAASSLGLRPKNVKESPFQIIDFLTELGGLAGGFGIAFRSFVLLCERKCALLSPFILFPLFWLTILSLFFYIRKIQRGF</sequence>
<evidence type="ECO:0000256" key="1">
    <source>
        <dbReference type="SAM" id="Phobius"/>
    </source>
</evidence>
<accession>A0ABR2H3Z0</accession>
<evidence type="ECO:0000259" key="2">
    <source>
        <dbReference type="Pfam" id="PF00149"/>
    </source>
</evidence>
<protein>
    <submittedName>
        <fullName evidence="3">Transmembrane protein 62</fullName>
    </submittedName>
</protein>
<keyword evidence="4" id="KW-1185">Reference proteome</keyword>
<dbReference type="PANTHER" id="PTHR14795:SF0">
    <property type="entry name" value="TRANSMEMBRANE PROTEIN 62"/>
    <property type="match status" value="1"/>
</dbReference>
<dbReference type="InterPro" id="IPR004843">
    <property type="entry name" value="Calcineurin-like_PHP"/>
</dbReference>
<dbReference type="Proteomes" id="UP001470230">
    <property type="component" value="Unassembled WGS sequence"/>
</dbReference>
<reference evidence="3 4" key="1">
    <citation type="submission" date="2024-04" db="EMBL/GenBank/DDBJ databases">
        <title>Tritrichomonas musculus Genome.</title>
        <authorList>
            <person name="Alves-Ferreira E."/>
            <person name="Grigg M."/>
            <person name="Lorenzi H."/>
            <person name="Galac M."/>
        </authorList>
    </citation>
    <scope>NUCLEOTIDE SEQUENCE [LARGE SCALE GENOMIC DNA]</scope>
    <source>
        <strain evidence="3 4">EAF2021</strain>
    </source>
</reference>